<dbReference type="PANTHER" id="PTHR46690:SF1">
    <property type="entry name" value="CYTOCHROME C OXIDASE ASSEMBLY FACTOR 6 HOMOLOG"/>
    <property type="match status" value="1"/>
</dbReference>
<evidence type="ECO:0000313" key="6">
    <source>
        <dbReference type="WBParaSite" id="SRDH1_37720.2"/>
    </source>
</evidence>
<keyword evidence="4" id="KW-1185">Reference proteome</keyword>
<dbReference type="PANTHER" id="PTHR46690">
    <property type="entry name" value="CYTOCHROME C OXIDASE ASSEMBLY FACTOR 6 HOMOLOG"/>
    <property type="match status" value="1"/>
</dbReference>
<dbReference type="SUPFAM" id="SSF47694">
    <property type="entry name" value="Cytochrome c oxidase subunit h"/>
    <property type="match status" value="1"/>
</dbReference>
<name>A0AA85F692_9TREM</name>
<organism evidence="4 6">
    <name type="scientific">Schistosoma rodhaini</name>
    <dbReference type="NCBI Taxonomy" id="6188"/>
    <lineage>
        <taxon>Eukaryota</taxon>
        <taxon>Metazoa</taxon>
        <taxon>Spiralia</taxon>
        <taxon>Lophotrochozoa</taxon>
        <taxon>Platyhelminthes</taxon>
        <taxon>Trematoda</taxon>
        <taxon>Digenea</taxon>
        <taxon>Strigeidida</taxon>
        <taxon>Schistosomatoidea</taxon>
        <taxon>Schistosomatidae</taxon>
        <taxon>Schistosoma</taxon>
    </lineage>
</organism>
<evidence type="ECO:0000313" key="5">
    <source>
        <dbReference type="WBParaSite" id="SRDH1_37720.1"/>
    </source>
</evidence>
<dbReference type="Pfam" id="PF02297">
    <property type="entry name" value="COX6B"/>
    <property type="match status" value="1"/>
</dbReference>
<dbReference type="GO" id="GO:0042775">
    <property type="term" value="P:mitochondrial ATP synthesis coupled electron transport"/>
    <property type="evidence" value="ECO:0007669"/>
    <property type="project" value="TreeGrafter"/>
</dbReference>
<protein>
    <recommendedName>
        <fullName evidence="7">Cytochrome c oxidase assembly factor 6</fullName>
    </recommendedName>
</protein>
<keyword evidence="2" id="KW-0496">Mitochondrion</keyword>
<evidence type="ECO:0000256" key="3">
    <source>
        <dbReference type="ARBA" id="ARBA00023157"/>
    </source>
</evidence>
<comment type="subcellular location">
    <subcellularLocation>
        <location evidence="1">Mitochondrion</location>
    </subcellularLocation>
</comment>
<dbReference type="InterPro" id="IPR042289">
    <property type="entry name" value="COA6"/>
</dbReference>
<proteinExistence type="predicted"/>
<keyword evidence="3" id="KW-1015">Disulfide bond</keyword>
<reference evidence="5 6" key="2">
    <citation type="submission" date="2023-11" db="UniProtKB">
        <authorList>
            <consortium name="WormBaseParasite"/>
        </authorList>
    </citation>
    <scope>IDENTIFICATION</scope>
</reference>
<evidence type="ECO:0000256" key="1">
    <source>
        <dbReference type="ARBA" id="ARBA00004173"/>
    </source>
</evidence>
<dbReference type="WBParaSite" id="SRDH1_37720.1">
    <property type="protein sequence ID" value="SRDH1_37720.1"/>
    <property type="gene ID" value="SRDH1_37720"/>
</dbReference>
<dbReference type="Gene3D" id="1.10.10.140">
    <property type="entry name" value="Cytochrome c oxidase, subunit VIb"/>
    <property type="match status" value="1"/>
</dbReference>
<accession>A0AA85F692</accession>
<reference evidence="4" key="1">
    <citation type="submission" date="2022-06" db="EMBL/GenBank/DDBJ databases">
        <authorList>
            <person name="Berger JAMES D."/>
            <person name="Berger JAMES D."/>
        </authorList>
    </citation>
    <scope>NUCLEOTIDE SEQUENCE [LARGE SCALE GENOMIC DNA]</scope>
</reference>
<evidence type="ECO:0008006" key="7">
    <source>
        <dbReference type="Google" id="ProtNLM"/>
    </source>
</evidence>
<dbReference type="InterPro" id="IPR036549">
    <property type="entry name" value="CX6/COA6-like_sf"/>
</dbReference>
<dbReference type="GO" id="GO:0008535">
    <property type="term" value="P:respiratory chain complex IV assembly"/>
    <property type="evidence" value="ECO:0007669"/>
    <property type="project" value="InterPro"/>
</dbReference>
<dbReference type="GO" id="GO:0005739">
    <property type="term" value="C:mitochondrion"/>
    <property type="evidence" value="ECO:0007669"/>
    <property type="project" value="UniProtKB-SubCell"/>
</dbReference>
<dbReference type="InterPro" id="IPR048280">
    <property type="entry name" value="COX6B-like"/>
</dbReference>
<dbReference type="WBParaSite" id="SRDH1_37720.2">
    <property type="protein sequence ID" value="SRDH1_37720.2"/>
    <property type="gene ID" value="SRDH1_37720"/>
</dbReference>
<sequence>MPTTSDLLSKPEREKCWKSRDAFWECVIDVISKNSEPDEELVRKQCSKQRKLYEEMCPRVWVNFFDKKRDFELFKAKKFEEELLNSASSQKSHVPLYNLLRLFTLFLKLSMNRSQLYGKKKKKKKSYTTLSVNNVGKRNPLTIDKYFQRRK</sequence>
<dbReference type="Proteomes" id="UP000050792">
    <property type="component" value="Unassembled WGS sequence"/>
</dbReference>
<evidence type="ECO:0000313" key="4">
    <source>
        <dbReference type="Proteomes" id="UP000050792"/>
    </source>
</evidence>
<evidence type="ECO:0000256" key="2">
    <source>
        <dbReference type="ARBA" id="ARBA00023128"/>
    </source>
</evidence>
<dbReference type="AlphaFoldDB" id="A0AA85F692"/>